<evidence type="ECO:0000259" key="10">
    <source>
        <dbReference type="Pfam" id="PF21925"/>
    </source>
</evidence>
<keyword evidence="12" id="KW-1185">Reference proteome</keyword>
<dbReference type="Gene3D" id="2.170.210.10">
    <property type="entry name" value="DNA double-strand break repair and VJ recombination XRCC4, N-terminal"/>
    <property type="match status" value="1"/>
</dbReference>
<dbReference type="InterPro" id="IPR053962">
    <property type="entry name" value="XRCC4_CC"/>
</dbReference>
<reference evidence="11" key="2">
    <citation type="submission" date="2025-09" db="UniProtKB">
        <authorList>
            <consortium name="Ensembl"/>
        </authorList>
    </citation>
    <scope>IDENTIFICATION</scope>
</reference>
<feature type="domain" description="XRCC4 C-terminal" evidence="10">
    <location>
        <begin position="213"/>
        <end position="287"/>
    </location>
</feature>
<dbReference type="PANTHER" id="PTHR28559:SF1">
    <property type="entry name" value="DNA REPAIR PROTEIN XRCC4"/>
    <property type="match status" value="1"/>
</dbReference>
<keyword evidence="5" id="KW-0539">Nucleus</keyword>
<dbReference type="GO" id="GO:0006303">
    <property type="term" value="P:double-strand break repair via nonhomologous end joining"/>
    <property type="evidence" value="ECO:0007669"/>
    <property type="project" value="TreeGrafter"/>
</dbReference>
<evidence type="ECO:0000259" key="9">
    <source>
        <dbReference type="Pfam" id="PF21924"/>
    </source>
</evidence>
<dbReference type="Gene3D" id="1.20.5.370">
    <property type="match status" value="1"/>
</dbReference>
<feature type="region of interest" description="Disordered" evidence="7">
    <location>
        <begin position="193"/>
        <end position="253"/>
    </location>
</feature>
<comment type="subcellular location">
    <subcellularLocation>
        <location evidence="1">Nucleus</location>
    </subcellularLocation>
</comment>
<dbReference type="Pfam" id="PF21925">
    <property type="entry name" value="XRCC4_C"/>
    <property type="match status" value="1"/>
</dbReference>
<evidence type="ECO:0000256" key="5">
    <source>
        <dbReference type="ARBA" id="ARBA00023242"/>
    </source>
</evidence>
<organism evidence="11 12">
    <name type="scientific">Cyprinus carpio</name>
    <name type="common">Common carp</name>
    <dbReference type="NCBI Taxonomy" id="7962"/>
    <lineage>
        <taxon>Eukaryota</taxon>
        <taxon>Metazoa</taxon>
        <taxon>Chordata</taxon>
        <taxon>Craniata</taxon>
        <taxon>Vertebrata</taxon>
        <taxon>Euteleostomi</taxon>
        <taxon>Actinopterygii</taxon>
        <taxon>Neopterygii</taxon>
        <taxon>Teleostei</taxon>
        <taxon>Ostariophysi</taxon>
        <taxon>Cypriniformes</taxon>
        <taxon>Cyprinidae</taxon>
        <taxon>Cyprininae</taxon>
        <taxon>Cyprinus</taxon>
    </lineage>
</organism>
<dbReference type="GO" id="GO:0003677">
    <property type="term" value="F:DNA binding"/>
    <property type="evidence" value="ECO:0007669"/>
    <property type="project" value="InterPro"/>
</dbReference>
<dbReference type="Pfam" id="PF06632">
    <property type="entry name" value="XRCC4"/>
    <property type="match status" value="1"/>
</dbReference>
<protein>
    <submittedName>
        <fullName evidence="11">X-ray repair complementing defective repair in Chinese hamster cells 4</fullName>
    </submittedName>
</protein>
<dbReference type="AlphaFoldDB" id="A0A8C1R7J5"/>
<dbReference type="Pfam" id="PF21924">
    <property type="entry name" value="XRCC4_CC"/>
    <property type="match status" value="1"/>
</dbReference>
<reference evidence="11" key="1">
    <citation type="submission" date="2025-08" db="UniProtKB">
        <authorList>
            <consortium name="Ensembl"/>
        </authorList>
    </citation>
    <scope>IDENTIFICATION</scope>
</reference>
<evidence type="ECO:0000256" key="6">
    <source>
        <dbReference type="ARBA" id="ARBA00025728"/>
    </source>
</evidence>
<dbReference type="Ensembl" id="ENSCCRT00010103660.1">
    <property type="protein sequence ID" value="ENSCCRP00010093454.1"/>
    <property type="gene ID" value="ENSCCRG00010040885.1"/>
</dbReference>
<feature type="domain" description="XRCC4 coiled-coil" evidence="9">
    <location>
        <begin position="153"/>
        <end position="187"/>
    </location>
</feature>
<dbReference type="InterPro" id="IPR014751">
    <property type="entry name" value="XRCC4-like_C"/>
</dbReference>
<dbReference type="InterPro" id="IPR053961">
    <property type="entry name" value="XRCC4_N"/>
</dbReference>
<dbReference type="GO" id="GO:0005958">
    <property type="term" value="C:DNA-dependent protein kinase-DNA ligase 4 complex"/>
    <property type="evidence" value="ECO:0007669"/>
    <property type="project" value="TreeGrafter"/>
</dbReference>
<dbReference type="Proteomes" id="UP000694427">
    <property type="component" value="Unplaced"/>
</dbReference>
<dbReference type="SUPFAM" id="SSF58022">
    <property type="entry name" value="XRCC4, C-terminal oligomerization domain"/>
    <property type="match status" value="1"/>
</dbReference>
<name>A0A8C1R7J5_CYPCA</name>
<evidence type="ECO:0000256" key="2">
    <source>
        <dbReference type="ARBA" id="ARBA00022763"/>
    </source>
</evidence>
<sequence length="357" mass="41421">MCCSTSVRQISIASEPHRTFFLKLEWAEDLGSGFVILLSDGISAWSGEVSEEDVSREAQEIEMERERYVGDLHLALTGEGPAAEGEYSFHLTPERPGRPLLQLSYEKVQNDISSRSLLTSYAISSSLSKAIHLQFIFNNELDIVCLIGLPPLHRMQRYVQGKEKLERDLYSRFVLVLNEKKDKLRALQKRVKELEKSADSEDHKAMETEADKSPEESDYGGSTEDEQEAEPRQPDPKPLTQESNPMDDSLNDITDVAPCRKRRHRHLQQLETQAKRAALDQRQRSRYPHSHPQIYTHPLSDYTFYYIFSEIFFDSDKYVSVQFDILLLNIDKKYLIKNEQFCPVFVYVMNFLFLLYY</sequence>
<evidence type="ECO:0000313" key="11">
    <source>
        <dbReference type="Ensembl" id="ENSCCRP00010093454.1"/>
    </source>
</evidence>
<keyword evidence="3" id="KW-0233">DNA recombination</keyword>
<dbReference type="GO" id="GO:0033152">
    <property type="term" value="P:immunoglobulin V(D)J recombination"/>
    <property type="evidence" value="ECO:0007669"/>
    <property type="project" value="TreeGrafter"/>
</dbReference>
<dbReference type="InterPro" id="IPR009089">
    <property type="entry name" value="XRCC4_N_sf"/>
</dbReference>
<dbReference type="InterPro" id="IPR010585">
    <property type="entry name" value="DNA_repair_prot_XRCC4"/>
</dbReference>
<feature type="domain" description="XRCC4 N-terminal" evidence="8">
    <location>
        <begin position="19"/>
        <end position="114"/>
    </location>
</feature>
<keyword evidence="4" id="KW-0234">DNA repair</keyword>
<dbReference type="InterPro" id="IPR053963">
    <property type="entry name" value="XRCC4_C"/>
</dbReference>
<dbReference type="InterPro" id="IPR038051">
    <property type="entry name" value="XRCC4-like_N_sf"/>
</dbReference>
<evidence type="ECO:0000256" key="4">
    <source>
        <dbReference type="ARBA" id="ARBA00023204"/>
    </source>
</evidence>
<comment type="similarity">
    <text evidence="6">Belongs to the XRCC4-XLF family. XRCC4 subfamily.</text>
</comment>
<proteinExistence type="inferred from homology"/>
<dbReference type="GO" id="GO:0010165">
    <property type="term" value="P:response to X-ray"/>
    <property type="evidence" value="ECO:0007669"/>
    <property type="project" value="TreeGrafter"/>
</dbReference>
<evidence type="ECO:0000313" key="12">
    <source>
        <dbReference type="Proteomes" id="UP000694427"/>
    </source>
</evidence>
<evidence type="ECO:0000259" key="8">
    <source>
        <dbReference type="Pfam" id="PF06632"/>
    </source>
</evidence>
<evidence type="ECO:0000256" key="1">
    <source>
        <dbReference type="ARBA" id="ARBA00004123"/>
    </source>
</evidence>
<evidence type="ECO:0000256" key="3">
    <source>
        <dbReference type="ARBA" id="ARBA00023172"/>
    </source>
</evidence>
<dbReference type="PANTHER" id="PTHR28559">
    <property type="entry name" value="DNA REPAIR PROTEIN XRCC4"/>
    <property type="match status" value="1"/>
</dbReference>
<dbReference type="CDD" id="cd22283">
    <property type="entry name" value="HD_XRCC4_N"/>
    <property type="match status" value="1"/>
</dbReference>
<dbReference type="SUPFAM" id="SSF50809">
    <property type="entry name" value="XRCC4, N-terminal domain"/>
    <property type="match status" value="1"/>
</dbReference>
<feature type="compositionally biased region" description="Basic and acidic residues" evidence="7">
    <location>
        <begin position="193"/>
        <end position="215"/>
    </location>
</feature>
<accession>A0A8C1R7J5</accession>
<dbReference type="GO" id="GO:0032807">
    <property type="term" value="C:DNA ligase IV complex"/>
    <property type="evidence" value="ECO:0007669"/>
    <property type="project" value="TreeGrafter"/>
</dbReference>
<evidence type="ECO:0000256" key="7">
    <source>
        <dbReference type="SAM" id="MobiDB-lite"/>
    </source>
</evidence>
<keyword evidence="2" id="KW-0227">DNA damage</keyword>